<evidence type="ECO:0000313" key="9">
    <source>
        <dbReference type="Proteomes" id="UP000242457"/>
    </source>
</evidence>
<dbReference type="PROSITE" id="PS00194">
    <property type="entry name" value="THIOREDOXIN_1"/>
    <property type="match status" value="1"/>
</dbReference>
<feature type="domain" description="Thioredoxin" evidence="7">
    <location>
        <begin position="1"/>
        <end position="99"/>
    </location>
</feature>
<name>A0A2A3E777_APICC</name>
<reference evidence="8 9" key="1">
    <citation type="submission" date="2014-07" db="EMBL/GenBank/DDBJ databases">
        <title>Genomic and transcriptomic analysis on Apis cerana provide comprehensive insights into honey bee biology.</title>
        <authorList>
            <person name="Diao Q."/>
            <person name="Sun L."/>
            <person name="Zheng H."/>
            <person name="Zheng H."/>
            <person name="Xu S."/>
            <person name="Wang S."/>
            <person name="Zeng Z."/>
            <person name="Hu F."/>
            <person name="Su S."/>
            <person name="Wu J."/>
        </authorList>
    </citation>
    <scope>NUCLEOTIDE SEQUENCE [LARGE SCALE GENOMIC DNA]</scope>
    <source>
        <tissue evidence="8">Pupae without intestine</tissue>
    </source>
</reference>
<evidence type="ECO:0000256" key="5">
    <source>
        <dbReference type="ARBA" id="ARBA00045246"/>
    </source>
</evidence>
<dbReference type="SUPFAM" id="SSF52833">
    <property type="entry name" value="Thioredoxin-like"/>
    <property type="match status" value="1"/>
</dbReference>
<dbReference type="Gene3D" id="3.40.30.10">
    <property type="entry name" value="Glutaredoxin"/>
    <property type="match status" value="1"/>
</dbReference>
<dbReference type="STRING" id="94128.A0A2A3E777"/>
<dbReference type="InterPro" id="IPR017937">
    <property type="entry name" value="Thioredoxin_CS"/>
</dbReference>
<gene>
    <name evidence="8" type="ORF">APICC_09032</name>
</gene>
<keyword evidence="8" id="KW-0413">Isomerase</keyword>
<dbReference type="OrthoDB" id="74910at2759"/>
<dbReference type="AlphaFoldDB" id="A0A2A3E777"/>
<dbReference type="PANTHER" id="PTHR46426:SF1">
    <property type="entry name" value="PROTEIN DISULFIDE-ISOMERASE TMX3"/>
    <property type="match status" value="1"/>
</dbReference>
<organism evidence="8 9">
    <name type="scientific">Apis cerana cerana</name>
    <name type="common">Oriental honeybee</name>
    <dbReference type="NCBI Taxonomy" id="94128"/>
    <lineage>
        <taxon>Eukaryota</taxon>
        <taxon>Metazoa</taxon>
        <taxon>Ecdysozoa</taxon>
        <taxon>Arthropoda</taxon>
        <taxon>Hexapoda</taxon>
        <taxon>Insecta</taxon>
        <taxon>Pterygota</taxon>
        <taxon>Neoptera</taxon>
        <taxon>Endopterygota</taxon>
        <taxon>Hymenoptera</taxon>
        <taxon>Apocrita</taxon>
        <taxon>Aculeata</taxon>
        <taxon>Apoidea</taxon>
        <taxon>Anthophila</taxon>
        <taxon>Apidae</taxon>
        <taxon>Apis</taxon>
    </lineage>
</organism>
<dbReference type="GO" id="GO:0016853">
    <property type="term" value="F:isomerase activity"/>
    <property type="evidence" value="ECO:0007669"/>
    <property type="project" value="UniProtKB-KW"/>
</dbReference>
<comment type="function">
    <text evidence="5">Probable disulfide isomerase, which participates in the folding of proteins containing disulfide bonds. May act as a dithiol oxidase. Acts as a regulator of endoplasmic reticulum-mitochondria contact sites via its ability to regulate redox signals.</text>
</comment>
<dbReference type="GO" id="GO:0005789">
    <property type="term" value="C:endoplasmic reticulum membrane"/>
    <property type="evidence" value="ECO:0007669"/>
    <property type="project" value="UniProtKB-SubCell"/>
</dbReference>
<dbReference type="InterPro" id="IPR013766">
    <property type="entry name" value="Thioredoxin_domain"/>
</dbReference>
<evidence type="ECO:0000259" key="7">
    <source>
        <dbReference type="PROSITE" id="PS51352"/>
    </source>
</evidence>
<keyword evidence="9" id="KW-1185">Reference proteome</keyword>
<dbReference type="PANTHER" id="PTHR46426">
    <property type="entry name" value="PROTEIN DISULFIDE-ISOMERASE TMX3"/>
    <property type="match status" value="1"/>
</dbReference>
<evidence type="ECO:0000256" key="2">
    <source>
        <dbReference type="ARBA" id="ARBA00022692"/>
    </source>
</evidence>
<evidence type="ECO:0000313" key="8">
    <source>
        <dbReference type="EMBL" id="PBC27565.1"/>
    </source>
</evidence>
<evidence type="ECO:0000256" key="4">
    <source>
        <dbReference type="ARBA" id="ARBA00023136"/>
    </source>
</evidence>
<comment type="subcellular location">
    <subcellularLocation>
        <location evidence="1">Endoplasmic reticulum membrane</location>
        <topology evidence="1">Single-pass membrane protein</topology>
    </subcellularLocation>
</comment>
<keyword evidence="4 6" id="KW-0472">Membrane</keyword>
<keyword evidence="2 6" id="KW-0812">Transmembrane</keyword>
<keyword evidence="3 6" id="KW-1133">Transmembrane helix</keyword>
<accession>A0A2A3E777</accession>
<protein>
    <submittedName>
        <fullName evidence="8">Protein disulfide-isomerase</fullName>
    </submittedName>
</protein>
<dbReference type="InterPro" id="IPR036249">
    <property type="entry name" value="Thioredoxin-like_sf"/>
</dbReference>
<evidence type="ECO:0000256" key="6">
    <source>
        <dbReference type="SAM" id="Phobius"/>
    </source>
</evidence>
<evidence type="ECO:0000256" key="1">
    <source>
        <dbReference type="ARBA" id="ARBA00004389"/>
    </source>
</evidence>
<dbReference type="InterPro" id="IPR052250">
    <property type="entry name" value="PDI_TMX3"/>
</dbReference>
<evidence type="ECO:0000256" key="3">
    <source>
        <dbReference type="ARBA" id="ARBA00022989"/>
    </source>
</evidence>
<dbReference type="Proteomes" id="UP000242457">
    <property type="component" value="Unassembled WGS sequence"/>
</dbReference>
<proteinExistence type="predicted"/>
<dbReference type="Pfam" id="PF00085">
    <property type="entry name" value="Thioredoxin"/>
    <property type="match status" value="1"/>
</dbReference>
<dbReference type="PRINTS" id="PR00421">
    <property type="entry name" value="THIOREDOXIN"/>
</dbReference>
<sequence>MVIITKLMFIAVIYGIFTSVIASRVLELSDRFLDIHKDGQWLVMMYAPWCAHCKRLEPIWAHVAQYLHATSIRVGRVDCTRFTNVAHAFKVKGFPTIIL</sequence>
<feature type="transmembrane region" description="Helical" evidence="6">
    <location>
        <begin position="7"/>
        <end position="26"/>
    </location>
</feature>
<dbReference type="PROSITE" id="PS51352">
    <property type="entry name" value="THIOREDOXIN_2"/>
    <property type="match status" value="1"/>
</dbReference>
<dbReference type="EMBL" id="KZ288347">
    <property type="protein sequence ID" value="PBC27565.1"/>
    <property type="molecule type" value="Genomic_DNA"/>
</dbReference>